<proteinExistence type="predicted"/>
<gene>
    <name evidence="1" type="ORF">JGUZn3_20460</name>
</gene>
<dbReference type="AlphaFoldDB" id="A0A7H1NTZ1"/>
<evidence type="ECO:0000313" key="2">
    <source>
        <dbReference type="Proteomes" id="UP000516349"/>
    </source>
</evidence>
<dbReference type="Proteomes" id="UP000516349">
    <property type="component" value="Chromosome"/>
</dbReference>
<accession>A0A7H1NTZ1</accession>
<evidence type="ECO:0000313" key="1">
    <source>
        <dbReference type="EMBL" id="QNT79251.1"/>
    </source>
</evidence>
<sequence length="184" mass="20247">MDLLEKLTQKRILVGIPAEKADRQHKEGSPLNNASIAYLVNNGSPANNIPPRPFMEKGIKAANKRNASLVAAMMKAVFAGDEAEAEQIKERIGLNTQNAIKSEIANGSYTPLALSTIRNRIRRTRNKNNTPLTRQQRSEIMKQEAAQRSVGDFSGVKNSAGNQLYKPLLDTGEMAGKITYVIEE</sequence>
<keyword evidence="2" id="KW-1185">Reference proteome</keyword>
<dbReference type="KEGG" id="ebla:JGUZn3_20460"/>
<dbReference type="RefSeq" id="WP_203413433.1">
    <property type="nucleotide sequence ID" value="NZ_CP060244.1"/>
</dbReference>
<organism evidence="1 2">
    <name type="scientific">Entomobacter blattae</name>
    <dbReference type="NCBI Taxonomy" id="2762277"/>
    <lineage>
        <taxon>Bacteria</taxon>
        <taxon>Pseudomonadati</taxon>
        <taxon>Pseudomonadota</taxon>
        <taxon>Alphaproteobacteria</taxon>
        <taxon>Acetobacterales</taxon>
        <taxon>Acetobacteraceae</taxon>
        <taxon>Entomobacter</taxon>
    </lineage>
</organism>
<protein>
    <submittedName>
        <fullName evidence="1">Uncharacterized protein</fullName>
    </submittedName>
</protein>
<name>A0A7H1NTZ1_9PROT</name>
<dbReference type="EMBL" id="CP060244">
    <property type="protein sequence ID" value="QNT79251.1"/>
    <property type="molecule type" value="Genomic_DNA"/>
</dbReference>
<reference evidence="1 2" key="1">
    <citation type="submission" date="2020-08" db="EMBL/GenBank/DDBJ databases">
        <title>Complete genome sequence of Entomobacter blattae G55GP.</title>
        <authorList>
            <person name="Poehlein A."/>
            <person name="Guzman J."/>
            <person name="Daniel R."/>
            <person name="Vilcinskas A."/>
        </authorList>
    </citation>
    <scope>NUCLEOTIDE SEQUENCE [LARGE SCALE GENOMIC DNA]</scope>
    <source>
        <strain evidence="1 2">G55GP</strain>
    </source>
</reference>